<evidence type="ECO:0000256" key="1">
    <source>
        <dbReference type="SAM" id="MobiDB-lite"/>
    </source>
</evidence>
<name>A0A6J6JQB9_9ZZZZ</name>
<evidence type="ECO:0000313" key="2">
    <source>
        <dbReference type="EMBL" id="CAB4637999.1"/>
    </source>
</evidence>
<gene>
    <name evidence="2" type="ORF">UFOPK2044_00794</name>
</gene>
<feature type="region of interest" description="Disordered" evidence="1">
    <location>
        <begin position="1"/>
        <end position="24"/>
    </location>
</feature>
<protein>
    <submittedName>
        <fullName evidence="2">Unannotated protein</fullName>
    </submittedName>
</protein>
<organism evidence="2">
    <name type="scientific">freshwater metagenome</name>
    <dbReference type="NCBI Taxonomy" id="449393"/>
    <lineage>
        <taxon>unclassified sequences</taxon>
        <taxon>metagenomes</taxon>
        <taxon>ecological metagenomes</taxon>
    </lineage>
</organism>
<sequence length="60" mass="6041">MFTVPEPDAQPAGRNGKLASASAPARVMSAPPVVAQAEPVHMVHIVEPLATATAPAPSIS</sequence>
<dbReference type="AlphaFoldDB" id="A0A6J6JQB9"/>
<reference evidence="2" key="1">
    <citation type="submission" date="2020-05" db="EMBL/GenBank/DDBJ databases">
        <authorList>
            <person name="Chiriac C."/>
            <person name="Salcher M."/>
            <person name="Ghai R."/>
            <person name="Kavagutti S V."/>
        </authorList>
    </citation>
    <scope>NUCLEOTIDE SEQUENCE</scope>
</reference>
<accession>A0A6J6JQB9</accession>
<dbReference type="EMBL" id="CAEZVO010000124">
    <property type="protein sequence ID" value="CAB4637999.1"/>
    <property type="molecule type" value="Genomic_DNA"/>
</dbReference>
<proteinExistence type="predicted"/>